<dbReference type="EMBL" id="NVLX01000025">
    <property type="protein sequence ID" value="PDZ14885.1"/>
    <property type="molecule type" value="Genomic_DNA"/>
</dbReference>
<proteinExistence type="predicted"/>
<evidence type="ECO:0008006" key="3">
    <source>
        <dbReference type="Google" id="ProtNLM"/>
    </source>
</evidence>
<organism evidence="1 2">
    <name type="scientific">Bacillus anthracis</name>
    <name type="common">anthrax bacterium</name>
    <dbReference type="NCBI Taxonomy" id="1392"/>
    <lineage>
        <taxon>Bacteria</taxon>
        <taxon>Bacillati</taxon>
        <taxon>Bacillota</taxon>
        <taxon>Bacilli</taxon>
        <taxon>Bacillales</taxon>
        <taxon>Bacillaceae</taxon>
        <taxon>Bacillus</taxon>
        <taxon>Bacillus cereus group</taxon>
    </lineage>
</organism>
<protein>
    <recommendedName>
        <fullName evidence="3">Phage protein</fullName>
    </recommendedName>
</protein>
<dbReference type="Proteomes" id="UP000220192">
    <property type="component" value="Unassembled WGS sequence"/>
</dbReference>
<dbReference type="AlphaFoldDB" id="A0A2A7D4K5"/>
<reference evidence="1 2" key="1">
    <citation type="submission" date="2017-09" db="EMBL/GenBank/DDBJ databases">
        <title>Large-scale bioinformatics analysis of Bacillus genomes uncovers conserved roles of natural products in bacterial physiology.</title>
        <authorList>
            <consortium name="Agbiome Team Llc"/>
            <person name="Bleich R.M."/>
            <person name="Grubbs K.J."/>
            <person name="Santa Maria K.C."/>
            <person name="Allen S.E."/>
            <person name="Farag S."/>
            <person name="Shank E.A."/>
            <person name="Bowers A."/>
        </authorList>
    </citation>
    <scope>NUCLEOTIDE SEQUENCE [LARGE SCALE GENOMIC DNA]</scope>
    <source>
        <strain evidence="1 2">AFS095574</strain>
    </source>
</reference>
<accession>A0A2A7D4K5</accession>
<name>A0A2A7D4K5_BACAN</name>
<evidence type="ECO:0000313" key="1">
    <source>
        <dbReference type="EMBL" id="PDZ14885.1"/>
    </source>
</evidence>
<gene>
    <name evidence="1" type="ORF">CON16_23375</name>
</gene>
<comment type="caution">
    <text evidence="1">The sequence shown here is derived from an EMBL/GenBank/DDBJ whole genome shotgun (WGS) entry which is preliminary data.</text>
</comment>
<sequence>MELTKLEKAIILGTILNSIGVDDIEEYVDLETLPPIIEVLDEFHRSTTPRAKKEADVSLISKLMDDLLNSKE</sequence>
<evidence type="ECO:0000313" key="2">
    <source>
        <dbReference type="Proteomes" id="UP000220192"/>
    </source>
</evidence>